<dbReference type="EMBL" id="CP039355">
    <property type="protein sequence ID" value="QCE16401.1"/>
    <property type="molecule type" value="Genomic_DNA"/>
</dbReference>
<reference evidence="2 3" key="1">
    <citation type="submission" date="2019-04" db="EMBL/GenBank/DDBJ databases">
        <title>An improved genome assembly and genetic linkage map for asparagus bean, Vigna unguiculata ssp. sesquipedialis.</title>
        <authorList>
            <person name="Xia Q."/>
            <person name="Zhang R."/>
            <person name="Dong Y."/>
        </authorList>
    </citation>
    <scope>NUCLEOTIDE SEQUENCE [LARGE SCALE GENOMIC DNA]</scope>
    <source>
        <tissue evidence="2">Leaf</tissue>
    </source>
</reference>
<dbReference type="Proteomes" id="UP000501690">
    <property type="component" value="Linkage Group LG11"/>
</dbReference>
<organism evidence="2 3">
    <name type="scientific">Vigna unguiculata</name>
    <name type="common">Cowpea</name>
    <dbReference type="NCBI Taxonomy" id="3917"/>
    <lineage>
        <taxon>Eukaryota</taxon>
        <taxon>Viridiplantae</taxon>
        <taxon>Streptophyta</taxon>
        <taxon>Embryophyta</taxon>
        <taxon>Tracheophyta</taxon>
        <taxon>Spermatophyta</taxon>
        <taxon>Magnoliopsida</taxon>
        <taxon>eudicotyledons</taxon>
        <taxon>Gunneridae</taxon>
        <taxon>Pentapetalae</taxon>
        <taxon>rosids</taxon>
        <taxon>fabids</taxon>
        <taxon>Fabales</taxon>
        <taxon>Fabaceae</taxon>
        <taxon>Papilionoideae</taxon>
        <taxon>50 kb inversion clade</taxon>
        <taxon>NPAAA clade</taxon>
        <taxon>indigoferoid/millettioid clade</taxon>
        <taxon>Phaseoleae</taxon>
        <taxon>Vigna</taxon>
    </lineage>
</organism>
<gene>
    <name evidence="2" type="ORF">DEO72_LG11g3415</name>
</gene>
<evidence type="ECO:0000313" key="2">
    <source>
        <dbReference type="EMBL" id="QCE16401.1"/>
    </source>
</evidence>
<feature type="region of interest" description="Disordered" evidence="1">
    <location>
        <begin position="1"/>
        <end position="38"/>
    </location>
</feature>
<evidence type="ECO:0000256" key="1">
    <source>
        <dbReference type="SAM" id="MobiDB-lite"/>
    </source>
</evidence>
<evidence type="ECO:0000313" key="3">
    <source>
        <dbReference type="Proteomes" id="UP000501690"/>
    </source>
</evidence>
<protein>
    <submittedName>
        <fullName evidence="2">Uncharacterized protein</fullName>
    </submittedName>
</protein>
<sequence>MLGRLGNPDRLGRSGNPDGLGWPDDLERPDQPDGPYNPVVPVKFVDLARTDPSRLLADMALLGHWFVQPI</sequence>
<keyword evidence="3" id="KW-1185">Reference proteome</keyword>
<proteinExistence type="predicted"/>
<dbReference type="AlphaFoldDB" id="A0A4D6NTX8"/>
<name>A0A4D6NTX8_VIGUN</name>
<accession>A0A4D6NTX8</accession>